<evidence type="ECO:0000313" key="7">
    <source>
        <dbReference type="Proteomes" id="UP000247609"/>
    </source>
</evidence>
<dbReference type="GO" id="GO:0000976">
    <property type="term" value="F:transcription cis-regulatory region binding"/>
    <property type="evidence" value="ECO:0007669"/>
    <property type="project" value="TreeGrafter"/>
</dbReference>
<dbReference type="Pfam" id="PF00356">
    <property type="entry name" value="LacI"/>
    <property type="match status" value="1"/>
</dbReference>
<dbReference type="CDD" id="cd01392">
    <property type="entry name" value="HTH_LacI"/>
    <property type="match status" value="1"/>
</dbReference>
<reference evidence="6 7" key="1">
    <citation type="submission" date="2017-07" db="EMBL/GenBank/DDBJ databases">
        <title>A draft genome sequence of Komagataeibacter sp. T5K1.</title>
        <authorList>
            <person name="Skraban J."/>
            <person name="Cleenwerck I."/>
            <person name="Vandamme P."/>
            <person name="Trcek J."/>
        </authorList>
    </citation>
    <scope>NUCLEOTIDE SEQUENCE [LARGE SCALE GENOMIC DNA]</scope>
    <source>
        <strain evidence="6 7">T5K1</strain>
    </source>
</reference>
<name>A0A318Q7W7_9PROT</name>
<gene>
    <name evidence="6" type="ORF">CFR71_12180</name>
</gene>
<dbReference type="CDD" id="cd06278">
    <property type="entry name" value="PBP1_LacI-like"/>
    <property type="match status" value="1"/>
</dbReference>
<dbReference type="SMART" id="SM00354">
    <property type="entry name" value="HTH_LACI"/>
    <property type="match status" value="1"/>
</dbReference>
<dbReference type="InterPro" id="IPR046335">
    <property type="entry name" value="LacI/GalR-like_sensor"/>
</dbReference>
<dbReference type="Pfam" id="PF13377">
    <property type="entry name" value="Peripla_BP_3"/>
    <property type="match status" value="1"/>
</dbReference>
<sequence length="346" mass="37116">MSLDKHGKAAIRAVTSTDVARMAGVSQSAVSRAFSPDASISARTKQKVLAAAASLGYRPNRIPAIMLSGRSYIVGVVIGGLENPFYATALERLAVALRESGLQVLLVHVDDALTLDSALDQLLSYRIDAVVTSLAIGSKSVARALSQLRIPVVCFNSSLVGPWISTVNSNNHGAGLVAARLMARRGVTHPVWLAGPVRNTASRARGEGFCHGLREAGMPVADLTRLQGDDTYDSGYEAVIDLWKRNIRPDGIFSSNDMMACGVIDALRERMGLLCPRDAVIVGYDNIPQAAWRSFDLTSFDQHTEQMVTRAMDLLDEALGAKDTPLSRTHVVDAQLIERGSTACSE</sequence>
<evidence type="ECO:0000259" key="5">
    <source>
        <dbReference type="PROSITE" id="PS50932"/>
    </source>
</evidence>
<dbReference type="PROSITE" id="PS50932">
    <property type="entry name" value="HTH_LACI_2"/>
    <property type="match status" value="1"/>
</dbReference>
<evidence type="ECO:0000256" key="1">
    <source>
        <dbReference type="ARBA" id="ARBA00022491"/>
    </source>
</evidence>
<dbReference type="PANTHER" id="PTHR30146">
    <property type="entry name" value="LACI-RELATED TRANSCRIPTIONAL REPRESSOR"/>
    <property type="match status" value="1"/>
</dbReference>
<organism evidence="6 7">
    <name type="scientific">Novacetimonas pomaceti</name>
    <dbReference type="NCBI Taxonomy" id="2021998"/>
    <lineage>
        <taxon>Bacteria</taxon>
        <taxon>Pseudomonadati</taxon>
        <taxon>Pseudomonadota</taxon>
        <taxon>Alphaproteobacteria</taxon>
        <taxon>Acetobacterales</taxon>
        <taxon>Acetobacteraceae</taxon>
        <taxon>Novacetimonas</taxon>
    </lineage>
</organism>
<accession>A0A318Q7W7</accession>
<keyword evidence="2" id="KW-0805">Transcription regulation</keyword>
<protein>
    <submittedName>
        <fullName evidence="6">LacI family transcriptional regulator</fullName>
    </submittedName>
</protein>
<proteinExistence type="predicted"/>
<dbReference type="Gene3D" id="3.40.50.2300">
    <property type="match status" value="2"/>
</dbReference>
<dbReference type="AlphaFoldDB" id="A0A318Q7W7"/>
<keyword evidence="1" id="KW-0678">Repressor</keyword>
<feature type="domain" description="HTH lacI-type" evidence="5">
    <location>
        <begin position="14"/>
        <end position="68"/>
    </location>
</feature>
<evidence type="ECO:0000256" key="4">
    <source>
        <dbReference type="ARBA" id="ARBA00023163"/>
    </source>
</evidence>
<dbReference type="SUPFAM" id="SSF47413">
    <property type="entry name" value="lambda repressor-like DNA-binding domains"/>
    <property type="match status" value="1"/>
</dbReference>
<dbReference type="InterPro" id="IPR028082">
    <property type="entry name" value="Peripla_BP_I"/>
</dbReference>
<evidence type="ECO:0000256" key="2">
    <source>
        <dbReference type="ARBA" id="ARBA00023015"/>
    </source>
</evidence>
<dbReference type="PANTHER" id="PTHR30146:SF95">
    <property type="entry name" value="RIBOSE OPERON REPRESSOR"/>
    <property type="match status" value="1"/>
</dbReference>
<dbReference type="GO" id="GO:0003700">
    <property type="term" value="F:DNA-binding transcription factor activity"/>
    <property type="evidence" value="ECO:0007669"/>
    <property type="project" value="TreeGrafter"/>
</dbReference>
<dbReference type="Proteomes" id="UP000247609">
    <property type="component" value="Unassembled WGS sequence"/>
</dbReference>
<keyword evidence="3" id="KW-0238">DNA-binding</keyword>
<evidence type="ECO:0000256" key="3">
    <source>
        <dbReference type="ARBA" id="ARBA00023125"/>
    </source>
</evidence>
<keyword evidence="4" id="KW-0804">Transcription</keyword>
<comment type="caution">
    <text evidence="6">The sequence shown here is derived from an EMBL/GenBank/DDBJ whole genome shotgun (WGS) entry which is preliminary data.</text>
</comment>
<dbReference type="InterPro" id="IPR000843">
    <property type="entry name" value="HTH_LacI"/>
</dbReference>
<dbReference type="InterPro" id="IPR010982">
    <property type="entry name" value="Lambda_DNA-bd_dom_sf"/>
</dbReference>
<dbReference type="SUPFAM" id="SSF53822">
    <property type="entry name" value="Periplasmic binding protein-like I"/>
    <property type="match status" value="1"/>
</dbReference>
<dbReference type="Gene3D" id="1.10.260.40">
    <property type="entry name" value="lambda repressor-like DNA-binding domains"/>
    <property type="match status" value="1"/>
</dbReference>
<dbReference type="RefSeq" id="WP_110531523.1">
    <property type="nucleotide sequence ID" value="NZ_NOXG01000018.1"/>
</dbReference>
<dbReference type="EMBL" id="NOXG01000018">
    <property type="protein sequence ID" value="PYD74925.1"/>
    <property type="molecule type" value="Genomic_DNA"/>
</dbReference>
<evidence type="ECO:0000313" key="6">
    <source>
        <dbReference type="EMBL" id="PYD74925.1"/>
    </source>
</evidence>